<comment type="caution">
    <text evidence="14">The sequence shown here is derived from an EMBL/GenBank/DDBJ whole genome shotgun (WGS) entry which is preliminary data.</text>
</comment>
<accession>A0A1Y1VI36</accession>
<evidence type="ECO:0000259" key="13">
    <source>
        <dbReference type="Pfam" id="PF25398"/>
    </source>
</evidence>
<dbReference type="Pfam" id="PF25398">
    <property type="entry name" value="CUX1_N"/>
    <property type="match status" value="1"/>
</dbReference>
<feature type="domain" description="Cux N-terminal" evidence="13">
    <location>
        <begin position="3"/>
        <end position="113"/>
    </location>
</feature>
<dbReference type="OrthoDB" id="10257567at2759"/>
<evidence type="ECO:0000256" key="5">
    <source>
        <dbReference type="ARBA" id="ARBA00022692"/>
    </source>
</evidence>
<feature type="transmembrane region" description="Helical" evidence="11">
    <location>
        <begin position="650"/>
        <end position="668"/>
    </location>
</feature>
<dbReference type="GO" id="GO:0006891">
    <property type="term" value="P:intra-Golgi vesicle-mediated transport"/>
    <property type="evidence" value="ECO:0007669"/>
    <property type="project" value="InterPro"/>
</dbReference>
<evidence type="ECO:0000256" key="3">
    <source>
        <dbReference type="ARBA" id="ARBA00018691"/>
    </source>
</evidence>
<dbReference type="PANTHER" id="PTHR14043">
    <property type="entry name" value="CCAAT DISPLACEMENT PROTEIN-RELATED"/>
    <property type="match status" value="1"/>
</dbReference>
<dbReference type="InterPro" id="IPR057476">
    <property type="entry name" value="Cux_N"/>
</dbReference>
<dbReference type="GO" id="GO:0000139">
    <property type="term" value="C:Golgi membrane"/>
    <property type="evidence" value="ECO:0007669"/>
    <property type="project" value="UniProtKB-SubCell"/>
</dbReference>
<feature type="coiled-coil region" evidence="10">
    <location>
        <begin position="407"/>
        <end position="462"/>
    </location>
</feature>
<evidence type="ECO:0000256" key="9">
    <source>
        <dbReference type="ARBA" id="ARBA00023136"/>
    </source>
</evidence>
<name>A0A1Y1VI36_9FUNG</name>
<evidence type="ECO:0000256" key="8">
    <source>
        <dbReference type="ARBA" id="ARBA00023054"/>
    </source>
</evidence>
<keyword evidence="8 10" id="KW-0175">Coiled coil</keyword>
<evidence type="ECO:0000256" key="10">
    <source>
        <dbReference type="SAM" id="Coils"/>
    </source>
</evidence>
<evidence type="ECO:0000259" key="12">
    <source>
        <dbReference type="Pfam" id="PF08172"/>
    </source>
</evidence>
<keyword evidence="9 11" id="KW-0472">Membrane</keyword>
<feature type="coiled-coil region" evidence="10">
    <location>
        <begin position="194"/>
        <end position="363"/>
    </location>
</feature>
<dbReference type="Pfam" id="PF08172">
    <property type="entry name" value="CASP_C"/>
    <property type="match status" value="1"/>
</dbReference>
<dbReference type="STRING" id="1754191.A0A1Y1VI36"/>
<feature type="domain" description="CASP C-terminal" evidence="12">
    <location>
        <begin position="431"/>
        <end position="671"/>
    </location>
</feature>
<dbReference type="EMBL" id="MCFH01000008">
    <property type="protein sequence ID" value="ORX56044.1"/>
    <property type="molecule type" value="Genomic_DNA"/>
</dbReference>
<keyword evidence="6 11" id="KW-1133">Transmembrane helix</keyword>
<evidence type="ECO:0000256" key="2">
    <source>
        <dbReference type="ARBA" id="ARBA00006415"/>
    </source>
</evidence>
<evidence type="ECO:0000256" key="11">
    <source>
        <dbReference type="SAM" id="Phobius"/>
    </source>
</evidence>
<reference evidence="14 15" key="1">
    <citation type="submission" date="2016-08" db="EMBL/GenBank/DDBJ databases">
        <title>Genomes of anaerobic fungi encode conserved fungal cellulosomes for biomass hydrolysis.</title>
        <authorList>
            <consortium name="DOE Joint Genome Institute"/>
            <person name="Haitjema C.H."/>
            <person name="Gilmore S.P."/>
            <person name="Henske J.K."/>
            <person name="Solomon K.V."/>
            <person name="De Groot R."/>
            <person name="Kuo A."/>
            <person name="Mondo S.J."/>
            <person name="Salamov A.A."/>
            <person name="Labutti K."/>
            <person name="Zhao Z."/>
            <person name="Chiniquy J."/>
            <person name="Barry K."/>
            <person name="Brewer H.M."/>
            <person name="Purvine S.O."/>
            <person name="Wright A.T."/>
            <person name="Boxma B."/>
            <person name="Van Alen T."/>
            <person name="Hackstein J.H."/>
            <person name="Baker S.E."/>
            <person name="Grigoriev I.V."/>
            <person name="O'Malley M.A."/>
        </authorList>
    </citation>
    <scope>NUCLEOTIDE SEQUENCE [LARGE SCALE GENOMIC DNA]</scope>
    <source>
        <strain evidence="15">finn</strain>
    </source>
</reference>
<feature type="coiled-coil region" evidence="10">
    <location>
        <begin position="507"/>
        <end position="548"/>
    </location>
</feature>
<organism evidence="14 15">
    <name type="scientific">Piromyces finnis</name>
    <dbReference type="NCBI Taxonomy" id="1754191"/>
    <lineage>
        <taxon>Eukaryota</taxon>
        <taxon>Fungi</taxon>
        <taxon>Fungi incertae sedis</taxon>
        <taxon>Chytridiomycota</taxon>
        <taxon>Chytridiomycota incertae sedis</taxon>
        <taxon>Neocallimastigomycetes</taxon>
        <taxon>Neocallimastigales</taxon>
        <taxon>Neocallimastigaceae</taxon>
        <taxon>Piromyces</taxon>
    </lineage>
</organism>
<dbReference type="Proteomes" id="UP000193719">
    <property type="component" value="Unassembled WGS sequence"/>
</dbReference>
<protein>
    <recommendedName>
        <fullName evidence="3">Protein CASP</fullName>
    </recommendedName>
</protein>
<reference evidence="14 15" key="2">
    <citation type="submission" date="2016-08" db="EMBL/GenBank/DDBJ databases">
        <title>Pervasive Adenine N6-methylation of Active Genes in Fungi.</title>
        <authorList>
            <consortium name="DOE Joint Genome Institute"/>
            <person name="Mondo S.J."/>
            <person name="Dannebaum R.O."/>
            <person name="Kuo R.C."/>
            <person name="Labutti K."/>
            <person name="Haridas S."/>
            <person name="Kuo A."/>
            <person name="Salamov A."/>
            <person name="Ahrendt S.R."/>
            <person name="Lipzen A."/>
            <person name="Sullivan W."/>
            <person name="Andreopoulos W.B."/>
            <person name="Clum A."/>
            <person name="Lindquist E."/>
            <person name="Daum C."/>
            <person name="Ramamoorthy G.K."/>
            <person name="Gryganskyi A."/>
            <person name="Culley D."/>
            <person name="Magnuson J.K."/>
            <person name="James T.Y."/>
            <person name="O'Malley M.A."/>
            <person name="Stajich J.E."/>
            <person name="Spatafora J.W."/>
            <person name="Visel A."/>
            <person name="Grigoriev I.V."/>
        </authorList>
    </citation>
    <scope>NUCLEOTIDE SEQUENCE [LARGE SCALE GENOMIC DNA]</scope>
    <source>
        <strain evidence="15">finn</strain>
    </source>
</reference>
<keyword evidence="5 11" id="KW-0812">Transmembrane</keyword>
<evidence type="ECO:0000256" key="6">
    <source>
        <dbReference type="ARBA" id="ARBA00022989"/>
    </source>
</evidence>
<comment type="subcellular location">
    <subcellularLocation>
        <location evidence="1">Golgi apparatus membrane</location>
        <topology evidence="1">Single-pass type IV membrane protein</topology>
    </subcellularLocation>
</comment>
<evidence type="ECO:0000313" key="14">
    <source>
        <dbReference type="EMBL" id="ORX56044.1"/>
    </source>
</evidence>
<feature type="coiled-coil region" evidence="10">
    <location>
        <begin position="112"/>
        <end position="170"/>
    </location>
</feature>
<keyword evidence="7" id="KW-0333">Golgi apparatus</keyword>
<dbReference type="InterPro" id="IPR012955">
    <property type="entry name" value="CASP_C"/>
</dbReference>
<proteinExistence type="inferred from homology"/>
<keyword evidence="4" id="KW-0813">Transport</keyword>
<feature type="coiled-coil region" evidence="10">
    <location>
        <begin position="29"/>
        <end position="81"/>
    </location>
</feature>
<evidence type="ECO:0000313" key="15">
    <source>
        <dbReference type="Proteomes" id="UP000193719"/>
    </source>
</evidence>
<sequence length="692" mass="80959">MEDSYQTAIKIWEQINLVELQKTLDEQGIKIINNQKESLASRKQLAEQTRDFKRLSNDEKLIKFKTLLKAYQNEIDNITKRSKVSETAFLNVYKLLLEAPDPSALISSFLEQNSKKEDYEVIKKENENLKNELKNVNNEFSDYKIKNSNVSVLKQQVMLYETKIDELVNEKVIEKESEMKNIIDEKIMLFKEREHFLQRQVNQLKDQLMALQDNHDNTQAKIIDHSQKYEEEVAGKLAELEIITNDLENANMNVAKLQQENENLRQQLNKILNEISDDTSFKSKEKAINDNFSFANAGNSEEELINLRKKCQTQDEEINQLIKSVERQKNITSKNELIFNSKISDLDARLSEANETISKYKAKLETYSDYKKIKEELEVLKSIEFSTTVESNNTQEENLEKLIMAKNKKLQAELTEKKIEVEQLNTSLTQTTKNLENSNIKIKEQENLISKLEEDLLKVNTLQPSKYKNQTIQEKNNSIVNNDEIGAALINQTTEGPNDENNSDSIIAILTSQRNRYRQRNQELEQQIRSINDKGKDVELEVQSLKNDNIKLYEKIRYLQSFNKTSSYNIADRGYNRNKKDQSYSVDMQSHSYNDNDISEKYKMMYEDSINPFNEFRGREENRKYRSLNTVEKVTLNITKIFMANKYSRIFFLAYILGLHLLVFIVIFRSIDLSEIETQSSSPFDVKSNKLY</sequence>
<evidence type="ECO:0000256" key="7">
    <source>
        <dbReference type="ARBA" id="ARBA00023034"/>
    </source>
</evidence>
<evidence type="ECO:0000256" key="1">
    <source>
        <dbReference type="ARBA" id="ARBA00004409"/>
    </source>
</evidence>
<evidence type="ECO:0000256" key="4">
    <source>
        <dbReference type="ARBA" id="ARBA00022448"/>
    </source>
</evidence>
<comment type="similarity">
    <text evidence="2">Belongs to the CASP family.</text>
</comment>
<dbReference type="PANTHER" id="PTHR14043:SF2">
    <property type="entry name" value="HOMEOBOX PROTEIN CUT"/>
    <property type="match status" value="1"/>
</dbReference>
<dbReference type="AlphaFoldDB" id="A0A1Y1VI36"/>
<keyword evidence="15" id="KW-1185">Reference proteome</keyword>
<gene>
    <name evidence="14" type="ORF">BCR36DRAFT_176099</name>
</gene>